<evidence type="ECO:0000259" key="9">
    <source>
        <dbReference type="Pfam" id="PF12832"/>
    </source>
</evidence>
<accession>F7PJD0</accession>
<dbReference type="Pfam" id="PF12832">
    <property type="entry name" value="MFS_1_like"/>
    <property type="match status" value="1"/>
</dbReference>
<dbReference type="PANTHER" id="PTHR23522:SF10">
    <property type="entry name" value="3-PHENYLPROPIONIC ACID TRANSPORTER-RELATED"/>
    <property type="match status" value="1"/>
</dbReference>
<dbReference type="HOGENOM" id="CLU_013133_6_1_2"/>
<feature type="transmembrane region" description="Helical" evidence="8">
    <location>
        <begin position="299"/>
        <end position="320"/>
    </location>
</feature>
<dbReference type="PANTHER" id="PTHR23522">
    <property type="entry name" value="BLL5896 PROTEIN"/>
    <property type="match status" value="1"/>
</dbReference>
<dbReference type="KEGG" id="hti:HTIA_1460"/>
<dbReference type="AlphaFoldDB" id="F7PJD0"/>
<sequence length="399" mass="41733">MTDGRGVQTVRQVLDSVGTEYRYHAIYFTYFLAFNGLVTFRNAYFDEIGLSGSQMGLIGALLVTGGLLAQPVWGVIADRTGATREILLTAALVSGAAVFLFPAAAYVPWEFPLLIVATLAVSVFRAPIVPIANSMVLSAGLSYGQVRGAGSLAFGIGSLSLGVVAPYFGLSTIFYLYAAGMAVVAVLVWKLPNPRADISPDLKRDALKLLGNQRFLLLLVIAVIIPGAMAGADAFLSVYLRRLTGGDSITGIAWLIKTFTEAVVFVWLSTQDFDNRTLLTAGGVATVLAYLVLGTTQVAALAVGVLIVSGSGVALFFYAAVNMTHRYAPVALAATAQTLLSSIGMGVGRAASELGSGWLVGTVGVQSLYLVLAGAATVATLVSLRFHVTRLRGVIAGRA</sequence>
<keyword evidence="5 8" id="KW-0812">Transmembrane</keyword>
<dbReference type="InterPro" id="IPR024989">
    <property type="entry name" value="MFS_assoc_dom"/>
</dbReference>
<evidence type="ECO:0000256" key="3">
    <source>
        <dbReference type="ARBA" id="ARBA00022475"/>
    </source>
</evidence>
<keyword evidence="6 8" id="KW-1133">Transmembrane helix</keyword>
<gene>
    <name evidence="10" type="ORF">HTIA_1460</name>
</gene>
<dbReference type="InterPro" id="IPR036259">
    <property type="entry name" value="MFS_trans_sf"/>
</dbReference>
<feature type="transmembrane region" description="Helical" evidence="8">
    <location>
        <begin position="149"/>
        <end position="168"/>
    </location>
</feature>
<feature type="transmembrane region" description="Helical" evidence="8">
    <location>
        <begin position="86"/>
        <end position="107"/>
    </location>
</feature>
<evidence type="ECO:0000256" key="1">
    <source>
        <dbReference type="ARBA" id="ARBA00004429"/>
    </source>
</evidence>
<evidence type="ECO:0000313" key="10">
    <source>
        <dbReference type="EMBL" id="CCQ33587.1"/>
    </source>
</evidence>
<keyword evidence="2" id="KW-0813">Transport</keyword>
<evidence type="ECO:0000256" key="7">
    <source>
        <dbReference type="ARBA" id="ARBA00023136"/>
    </source>
</evidence>
<keyword evidence="3" id="KW-1003">Cell membrane</keyword>
<dbReference type="EMBL" id="HF571520">
    <property type="protein sequence ID" value="CCQ33587.1"/>
    <property type="molecule type" value="Genomic_DNA"/>
</dbReference>
<feature type="transmembrane region" description="Helical" evidence="8">
    <location>
        <begin position="327"/>
        <end position="347"/>
    </location>
</feature>
<evidence type="ECO:0000313" key="11">
    <source>
        <dbReference type="Proteomes" id="UP000015381"/>
    </source>
</evidence>
<evidence type="ECO:0000256" key="6">
    <source>
        <dbReference type="ARBA" id="ARBA00022989"/>
    </source>
</evidence>
<keyword evidence="7 8" id="KW-0472">Membrane</keyword>
<dbReference type="GO" id="GO:0005886">
    <property type="term" value="C:plasma membrane"/>
    <property type="evidence" value="ECO:0007669"/>
    <property type="project" value="UniProtKB-SubCell"/>
</dbReference>
<evidence type="ECO:0000256" key="4">
    <source>
        <dbReference type="ARBA" id="ARBA00022519"/>
    </source>
</evidence>
<feature type="transmembrane region" description="Helical" evidence="8">
    <location>
        <begin position="174"/>
        <end position="193"/>
    </location>
</feature>
<feature type="transmembrane region" description="Helical" evidence="8">
    <location>
        <begin position="113"/>
        <end position="137"/>
    </location>
</feature>
<dbReference type="GeneID" id="23799986"/>
<dbReference type="GO" id="GO:0015528">
    <property type="term" value="F:lactose:proton symporter activity"/>
    <property type="evidence" value="ECO:0007669"/>
    <property type="project" value="TreeGrafter"/>
</dbReference>
<dbReference type="RefSeq" id="WP_008525858.1">
    <property type="nucleotide sequence ID" value="NC_021921.1"/>
</dbReference>
<reference evidence="10 11" key="1">
    <citation type="journal article" date="2014" name="Environ. Microbiol.">
        <title>Halorhabdus tiamatea: proteogenomics and glycosidase activity measurements identify the first cultivated euryarchaeon from a deep-sea anoxic brine lake as potential polysaccharide degrader.</title>
        <authorList>
            <person name="Werner J."/>
            <person name="Ferrer M."/>
            <person name="Michel G."/>
            <person name="Mann A.J."/>
            <person name="Huang S."/>
            <person name="Juarez S."/>
            <person name="Ciordia S."/>
            <person name="Albar J.P."/>
            <person name="Alcaide M."/>
            <person name="La Cono V."/>
            <person name="Yakimov M.M."/>
            <person name="Antunes A."/>
            <person name="Taborda M."/>
            <person name="Da Costa M.S."/>
            <person name="Amann R.I."/>
            <person name="Gloeckner F.O."/>
            <person name="Golyshina O.V."/>
            <person name="Golyshin P.N."/>
            <person name="Teeling H."/>
        </authorList>
    </citation>
    <scope>NUCLEOTIDE SEQUENCE [LARGE SCALE GENOMIC DNA]</scope>
    <source>
        <strain evidence="11">SARL4B</strain>
    </source>
</reference>
<feature type="transmembrane region" description="Helical" evidence="8">
    <location>
        <begin position="21"/>
        <end position="40"/>
    </location>
</feature>
<evidence type="ECO:0000256" key="8">
    <source>
        <dbReference type="SAM" id="Phobius"/>
    </source>
</evidence>
<evidence type="ECO:0000256" key="2">
    <source>
        <dbReference type="ARBA" id="ARBA00022448"/>
    </source>
</evidence>
<protein>
    <submittedName>
        <fullName evidence="10">Major facilitator superfamily MFS_1</fullName>
    </submittedName>
</protein>
<dbReference type="GO" id="GO:0030395">
    <property type="term" value="F:lactose binding"/>
    <property type="evidence" value="ECO:0007669"/>
    <property type="project" value="TreeGrafter"/>
</dbReference>
<feature type="domain" description="Major facilitator superfamily associated" evidence="9">
    <location>
        <begin position="22"/>
        <end position="370"/>
    </location>
</feature>
<feature type="transmembrane region" description="Helical" evidence="8">
    <location>
        <begin position="214"/>
        <end position="240"/>
    </location>
</feature>
<proteinExistence type="predicted"/>
<comment type="subcellular location">
    <subcellularLocation>
        <location evidence="1">Cell inner membrane</location>
        <topology evidence="1">Multi-pass membrane protein</topology>
    </subcellularLocation>
</comment>
<keyword evidence="11" id="KW-1185">Reference proteome</keyword>
<keyword evidence="4" id="KW-0997">Cell inner membrane</keyword>
<dbReference type="Proteomes" id="UP000015381">
    <property type="component" value="Chromosome I"/>
</dbReference>
<dbReference type="OrthoDB" id="204977at2157"/>
<organism evidence="10 11">
    <name type="scientific">Halorhabdus tiamatea SARL4B</name>
    <dbReference type="NCBI Taxonomy" id="1033806"/>
    <lineage>
        <taxon>Archaea</taxon>
        <taxon>Methanobacteriati</taxon>
        <taxon>Methanobacteriota</taxon>
        <taxon>Stenosarchaea group</taxon>
        <taxon>Halobacteria</taxon>
        <taxon>Halobacteriales</taxon>
        <taxon>Haloarculaceae</taxon>
        <taxon>Halorhabdus</taxon>
    </lineage>
</organism>
<dbReference type="SUPFAM" id="SSF103473">
    <property type="entry name" value="MFS general substrate transporter"/>
    <property type="match status" value="1"/>
</dbReference>
<feature type="transmembrane region" description="Helical" evidence="8">
    <location>
        <begin position="252"/>
        <end position="270"/>
    </location>
</feature>
<feature type="transmembrane region" description="Helical" evidence="8">
    <location>
        <begin position="52"/>
        <end position="74"/>
    </location>
</feature>
<name>F7PJD0_9EURY</name>
<evidence type="ECO:0000256" key="5">
    <source>
        <dbReference type="ARBA" id="ARBA00022692"/>
    </source>
</evidence>
<feature type="transmembrane region" description="Helical" evidence="8">
    <location>
        <begin position="367"/>
        <end position="388"/>
    </location>
</feature>
<dbReference type="Gene3D" id="1.20.1250.20">
    <property type="entry name" value="MFS general substrate transporter like domains"/>
    <property type="match status" value="2"/>
</dbReference>
<feature type="transmembrane region" description="Helical" evidence="8">
    <location>
        <begin position="277"/>
        <end position="293"/>
    </location>
</feature>